<name>A0AC61SAW2_9EURY</name>
<evidence type="ECO:0000313" key="2">
    <source>
        <dbReference type="Proteomes" id="UP000315423"/>
    </source>
</evidence>
<dbReference type="Proteomes" id="UP000315423">
    <property type="component" value="Unassembled WGS sequence"/>
</dbReference>
<protein>
    <submittedName>
        <fullName evidence="1">Uncharacterized protein</fullName>
    </submittedName>
</protein>
<accession>A0AC61SAW2</accession>
<gene>
    <name evidence="1" type="ORF">C5S46_04320</name>
</gene>
<evidence type="ECO:0000313" key="1">
    <source>
        <dbReference type="EMBL" id="TKY91725.1"/>
    </source>
</evidence>
<proteinExistence type="predicted"/>
<organism evidence="1 2">
    <name type="scientific">Candidatus Methanomarinus sp</name>
    <dbReference type="NCBI Taxonomy" id="3386244"/>
    <lineage>
        <taxon>Archaea</taxon>
        <taxon>Methanobacteriati</taxon>
        <taxon>Methanobacteriota</taxon>
        <taxon>Stenosarchaea group</taxon>
        <taxon>Methanomicrobia</taxon>
        <taxon>Methanosarcinales</taxon>
        <taxon>ANME-2 cluster</taxon>
        <taxon>Candidatus Methanocomedenaceae</taxon>
        <taxon>Candidatus Methanomarinus</taxon>
    </lineage>
</organism>
<comment type="caution">
    <text evidence="1">The sequence shown here is derived from an EMBL/GenBank/DDBJ whole genome shotgun (WGS) entry which is preliminary data.</text>
</comment>
<sequence length="319" mass="37735">MTSSSDFNDSQKKALEDMKDAYTARRLIPFIGSGFSRNVNLFPDWDKFIIKLQTKLKREVDKKISLRKSFSKNNIQATEAFVYLIGKKRTSKPNPTIEDIKNAGYTELVGVLKDEFANVTYDNSDPSWDLHRKFIKMFETIYTTNWDDLLEKTYIGVKGIDQTYRPIINYENFIHFINDDKTKQIIKFHGDYRDKDSLIATESDYLYRIETRSFLDTKLINDFLHNSFLYMGFSFDDIFIKYMLFQLFILRGKNNIINGEPKTYMVSINHYDECKDAYFKSQGISVYYLFPEKKKSESTNNNEIRNKYLQFLKDLNRGN</sequence>
<dbReference type="EMBL" id="QYBA01000139">
    <property type="protein sequence ID" value="TKY91725.1"/>
    <property type="molecule type" value="Genomic_DNA"/>
</dbReference>
<reference evidence="1" key="1">
    <citation type="submission" date="2018-09" db="EMBL/GenBank/DDBJ databases">
        <title>A genomic encyclopedia of anaerobic methanotrophic archaea.</title>
        <authorList>
            <person name="Skennerton C.T."/>
            <person name="Chadwick G.L."/>
            <person name="Laso-Perez R."/>
            <person name="Leu A.O."/>
            <person name="Speth D.R."/>
            <person name="Yu H."/>
            <person name="Morgan-Lang C."/>
            <person name="Hatzenpichler R."/>
            <person name="Goudeau D."/>
            <person name="Malmstrom R."/>
            <person name="Woyke T."/>
            <person name="Hallam S."/>
            <person name="Tyson G.W."/>
            <person name="Wegener G."/>
            <person name="Boetius A."/>
            <person name="Orphan V.J."/>
        </authorList>
    </citation>
    <scope>NUCLEOTIDE SEQUENCE</scope>
    <source>
        <strain evidence="1">CONS3730D10UFb2</strain>
    </source>
</reference>